<dbReference type="GO" id="GO:0006753">
    <property type="term" value="P:nucleoside phosphate metabolic process"/>
    <property type="evidence" value="ECO:0007669"/>
    <property type="project" value="TreeGrafter"/>
</dbReference>
<comment type="caution">
    <text evidence="9">The sequence shown here is derived from an EMBL/GenBank/DDBJ whole genome shotgun (WGS) entry which is preliminary data.</text>
</comment>
<comment type="catalytic activity">
    <reaction evidence="1">
        <text>GDP-alpha-D-mannose + H2O = alpha-D-mannose 1-phosphate + GMP + 2 H(+)</text>
        <dbReference type="Rhea" id="RHEA:27978"/>
        <dbReference type="ChEBI" id="CHEBI:15377"/>
        <dbReference type="ChEBI" id="CHEBI:15378"/>
        <dbReference type="ChEBI" id="CHEBI:57527"/>
        <dbReference type="ChEBI" id="CHEBI:58115"/>
        <dbReference type="ChEBI" id="CHEBI:58409"/>
    </reaction>
</comment>
<dbReference type="PANTHER" id="PTHR11839">
    <property type="entry name" value="UDP/ADP-SUGAR PYROPHOSPHATASE"/>
    <property type="match status" value="1"/>
</dbReference>
<evidence type="ECO:0000256" key="1">
    <source>
        <dbReference type="ARBA" id="ARBA00000847"/>
    </source>
</evidence>
<dbReference type="Pfam" id="PF00293">
    <property type="entry name" value="NUDIX"/>
    <property type="match status" value="1"/>
</dbReference>
<dbReference type="RefSeq" id="WP_150023856.1">
    <property type="nucleotide sequence ID" value="NZ_VWOJ01000004.1"/>
</dbReference>
<evidence type="ECO:0000256" key="6">
    <source>
        <dbReference type="ARBA" id="ARBA00032162"/>
    </source>
</evidence>
<dbReference type="Proteomes" id="UP000325122">
    <property type="component" value="Unassembled WGS sequence"/>
</dbReference>
<evidence type="ECO:0000256" key="7">
    <source>
        <dbReference type="ARBA" id="ARBA00032272"/>
    </source>
</evidence>
<feature type="domain" description="Nudix hydrolase" evidence="8">
    <location>
        <begin position="45"/>
        <end position="174"/>
    </location>
</feature>
<proteinExistence type="inferred from homology"/>
<organism evidence="9 10">
    <name type="scientific">Alkalicaulis satelles</name>
    <dbReference type="NCBI Taxonomy" id="2609175"/>
    <lineage>
        <taxon>Bacteria</taxon>
        <taxon>Pseudomonadati</taxon>
        <taxon>Pseudomonadota</taxon>
        <taxon>Alphaproteobacteria</taxon>
        <taxon>Maricaulales</taxon>
        <taxon>Maricaulaceae</taxon>
        <taxon>Alkalicaulis</taxon>
    </lineage>
</organism>
<keyword evidence="5 9" id="KW-0378">Hydrolase</keyword>
<dbReference type="GO" id="GO:0019693">
    <property type="term" value="P:ribose phosphate metabolic process"/>
    <property type="evidence" value="ECO:0007669"/>
    <property type="project" value="TreeGrafter"/>
</dbReference>
<evidence type="ECO:0000256" key="2">
    <source>
        <dbReference type="ARBA" id="ARBA00001946"/>
    </source>
</evidence>
<dbReference type="PROSITE" id="PS51462">
    <property type="entry name" value="NUDIX"/>
    <property type="match status" value="1"/>
</dbReference>
<gene>
    <name evidence="9" type="ORF">F1654_12330</name>
</gene>
<comment type="similarity">
    <text evidence="3">Belongs to the Nudix hydrolase family. NudK subfamily.</text>
</comment>
<dbReference type="CDD" id="cd24161">
    <property type="entry name" value="NUDIX_ADPRase_Ndx2"/>
    <property type="match status" value="1"/>
</dbReference>
<dbReference type="GO" id="GO:0016787">
    <property type="term" value="F:hydrolase activity"/>
    <property type="evidence" value="ECO:0007669"/>
    <property type="project" value="UniProtKB-KW"/>
</dbReference>
<sequence length="204" mass="22673">MSERRRGPWTIVSERLAYENPWVRLRHYEVRQPDGQASVYGVFEPHNLAIGIVPVFADGTIMLVGQHRFALDAWSWELPEGGGPRDVDPLLTARRELKEETGLTARRWAQIADYDVSNSVTTERAIGFIAWELEQGEPEREGSEADMQMRRVGLQQALAMAMSGEIRDGFTLTLLAAADHAARHGRLEPELAAAVLKPSAGEGV</sequence>
<evidence type="ECO:0000259" key="8">
    <source>
        <dbReference type="PROSITE" id="PS51462"/>
    </source>
</evidence>
<keyword evidence="10" id="KW-1185">Reference proteome</keyword>
<dbReference type="PANTHER" id="PTHR11839:SF18">
    <property type="entry name" value="NUDIX HYDROLASE DOMAIN-CONTAINING PROTEIN"/>
    <property type="match status" value="1"/>
</dbReference>
<name>A0A5M6ZEZ1_9PROT</name>
<protein>
    <recommendedName>
        <fullName evidence="4">GDP-mannose pyrophosphatase</fullName>
    </recommendedName>
    <alternativeName>
        <fullName evidence="6">GDP-mannose hydrolase</fullName>
    </alternativeName>
    <alternativeName>
        <fullName evidence="7">GDPMK</fullName>
    </alternativeName>
</protein>
<evidence type="ECO:0000313" key="9">
    <source>
        <dbReference type="EMBL" id="KAA5801668.1"/>
    </source>
</evidence>
<evidence type="ECO:0000256" key="4">
    <source>
        <dbReference type="ARBA" id="ARBA00016377"/>
    </source>
</evidence>
<dbReference type="EMBL" id="VWOJ01000004">
    <property type="protein sequence ID" value="KAA5801668.1"/>
    <property type="molecule type" value="Genomic_DNA"/>
</dbReference>
<evidence type="ECO:0000313" key="10">
    <source>
        <dbReference type="Proteomes" id="UP000325122"/>
    </source>
</evidence>
<accession>A0A5M6ZEZ1</accession>
<reference evidence="9 10" key="1">
    <citation type="submission" date="2019-09" db="EMBL/GenBank/DDBJ databases">
        <authorList>
            <person name="Kevbrin V."/>
            <person name="Grouzdev D.S."/>
        </authorList>
    </citation>
    <scope>NUCLEOTIDE SEQUENCE [LARGE SCALE GENOMIC DNA]</scope>
    <source>
        <strain evidence="9 10">G-192</strain>
    </source>
</reference>
<dbReference type="Gene3D" id="3.90.79.10">
    <property type="entry name" value="Nucleoside Triphosphate Pyrophosphohydrolase"/>
    <property type="match status" value="1"/>
</dbReference>
<dbReference type="InterPro" id="IPR015797">
    <property type="entry name" value="NUDIX_hydrolase-like_dom_sf"/>
</dbReference>
<dbReference type="SUPFAM" id="SSF55811">
    <property type="entry name" value="Nudix"/>
    <property type="match status" value="1"/>
</dbReference>
<dbReference type="AlphaFoldDB" id="A0A5M6ZEZ1"/>
<evidence type="ECO:0000256" key="5">
    <source>
        <dbReference type="ARBA" id="ARBA00022801"/>
    </source>
</evidence>
<dbReference type="InterPro" id="IPR000086">
    <property type="entry name" value="NUDIX_hydrolase_dom"/>
</dbReference>
<evidence type="ECO:0000256" key="3">
    <source>
        <dbReference type="ARBA" id="ARBA00007275"/>
    </source>
</evidence>
<comment type="cofactor">
    <cofactor evidence="2">
        <name>Mg(2+)</name>
        <dbReference type="ChEBI" id="CHEBI:18420"/>
    </cofactor>
</comment>
<dbReference type="GO" id="GO:0005829">
    <property type="term" value="C:cytosol"/>
    <property type="evidence" value="ECO:0007669"/>
    <property type="project" value="TreeGrafter"/>
</dbReference>